<evidence type="ECO:0000259" key="7">
    <source>
        <dbReference type="Pfam" id="PF20466"/>
    </source>
</evidence>
<sequence>MKSFPAVRIEGGLFAPDLLDRLLAEELPGQKSSDFGLDGRRGLTDEIAAVFADAQKLWQVFNHRLERLPDTDPATSATRDGWVIPFLGLLGYELRYNHRAYAIGGLTFAISHRAGEPEDAPPVHIVGVRQELGRRAESGRPRLAPHALVQEYLNRSDALWGLVTNGRVLRLLRDSTYIRRQAYVEFDLEAIFEQRLFQDFAVLYRLLHRTRLPRSGADAHQCLLEQYYQHSVEQGGRVRERLREGVEACIKILANGFLYHPANGELRARIASGEQRAASSGGHDEPLAAHHSPLTAYRSPLTPEEFYHQLLRLVYRFLFLLVSEDRGLVSQNPLYLEHYGVSRFRRLVDSRAAYTDHDDLWLSLKVLWKLLSDDTPVQQLGGRPLASLLDLPVLNGELFEPLDLEGYRIKNRDLLEALWHLINYRETPTSPPQRVNYAALDVEELGSVYESLLDYHPVIKTSGSHPQFDLVYGSERKSTGSYYTPAELVNELIRSALDPVIEERLKDAHTPEEKERALLSIRVLDPASGSGHFLLAAARRLGKELAKVRTGEEEPSPEAVREAVRDVVAHCIYGVDKNSLAVELCRVALWLEAHTPSKPLTFLDHHIRCGDSLVGVFDLDVLKKGIPDEAFEPVAGDDRQVARSLKQQNRRERAGERTLPFDAHTEVRQAAASIRPLLEIPDDTPDQIRKKAELLRDWEGQTERDRLAGHLWTAAFFQHFDGHNPGCITTDTLRHYLETGTAHGQALGMAQALAQKHRFFHWPLEFPEVFEQGGFDVVLSNPPFLGGLKISGTLGDKYRHWLQVAYAPFTGTADLCAAFYRRAFSLLRPGGRMGMVATNTIGQGDTRESSLAVILRQGGAITFAKRFVKWPGEANVEVNLVAIHKRAGDQQRAEQAILDGQPVDFISSRLDDEPEAEPKRLPQNAGKAFQGDIVRGIGFVLEPEEAEALLAKDPRNADCLFPYLNGQDLNSHPEQKPSRWVICFHDWDLERARQYPDLLRIVEERVKPERVRLRGPGDKRNREYWWQFGAYRHEMRRAIASLRRVLVRALTSEFHMMVFTPRSYIFSHALGVFAFDDDYHFALLQSSVHEIWVWRQASSLESRNRYTPTDCFDTFPFPPEEYRRMAKGEWRIEALEGPFAEAARVGAEYHEHRRQIVLARNIGLTKTYNLFHDPNCTDADIQRLRELHAEMDRVILACYGWVDLDPEHGFYQNERGQTRFTVSPEARREILKRLLILNLELAG</sequence>
<protein>
    <recommendedName>
        <fullName evidence="1">site-specific DNA-methyltransferase (adenine-specific)</fullName>
        <ecNumber evidence="1">2.1.1.72</ecNumber>
    </recommendedName>
</protein>
<evidence type="ECO:0000256" key="5">
    <source>
        <dbReference type="ARBA" id="ARBA00047942"/>
    </source>
</evidence>
<dbReference type="GO" id="GO:0003676">
    <property type="term" value="F:nucleic acid binding"/>
    <property type="evidence" value="ECO:0007669"/>
    <property type="project" value="InterPro"/>
</dbReference>
<comment type="catalytic activity">
    <reaction evidence="5">
        <text>a 2'-deoxyadenosine in DNA + S-adenosyl-L-methionine = an N(6)-methyl-2'-deoxyadenosine in DNA + S-adenosyl-L-homocysteine + H(+)</text>
        <dbReference type="Rhea" id="RHEA:15197"/>
        <dbReference type="Rhea" id="RHEA-COMP:12418"/>
        <dbReference type="Rhea" id="RHEA-COMP:12419"/>
        <dbReference type="ChEBI" id="CHEBI:15378"/>
        <dbReference type="ChEBI" id="CHEBI:57856"/>
        <dbReference type="ChEBI" id="CHEBI:59789"/>
        <dbReference type="ChEBI" id="CHEBI:90615"/>
        <dbReference type="ChEBI" id="CHEBI:90616"/>
        <dbReference type="EC" id="2.1.1.72"/>
    </reaction>
</comment>
<dbReference type="PANTHER" id="PTHR33841:SF1">
    <property type="entry name" value="DNA METHYLTRANSFERASE A"/>
    <property type="match status" value="1"/>
</dbReference>
<evidence type="ECO:0000313" key="8">
    <source>
        <dbReference type="EMBL" id="RTH21385.1"/>
    </source>
</evidence>
<name>A0A430RQH1_THESC</name>
<dbReference type="GO" id="GO:0004519">
    <property type="term" value="F:endonuclease activity"/>
    <property type="evidence" value="ECO:0007669"/>
    <property type="project" value="UniProtKB-KW"/>
</dbReference>
<evidence type="ECO:0000259" key="6">
    <source>
        <dbReference type="Pfam" id="PF07669"/>
    </source>
</evidence>
<dbReference type="InterPro" id="IPR002052">
    <property type="entry name" value="DNA_methylase_N6_adenine_CS"/>
</dbReference>
<dbReference type="Proteomes" id="UP000286712">
    <property type="component" value="Unassembled WGS sequence"/>
</dbReference>
<dbReference type="RefSeq" id="WP_126213430.1">
    <property type="nucleotide sequence ID" value="NZ_PELW01000398.1"/>
</dbReference>
<keyword evidence="4" id="KW-0949">S-adenosyl-L-methionine</keyword>
<keyword evidence="8" id="KW-0378">Hydrolase</keyword>
<keyword evidence="3" id="KW-0808">Transferase</keyword>
<proteinExistence type="predicted"/>
<dbReference type="InterPro" id="IPR011639">
    <property type="entry name" value="MethylTrfase_TaqI-like_dom"/>
</dbReference>
<evidence type="ECO:0000313" key="9">
    <source>
        <dbReference type="Proteomes" id="UP000286712"/>
    </source>
</evidence>
<feature type="domain" description="Type II methyltransferase M.TaqI-like" evidence="6">
    <location>
        <begin position="570"/>
        <end position="842"/>
    </location>
</feature>
<dbReference type="GO" id="GO:0006304">
    <property type="term" value="P:DNA modification"/>
    <property type="evidence" value="ECO:0007669"/>
    <property type="project" value="InterPro"/>
</dbReference>
<reference evidence="8 9" key="1">
    <citation type="journal article" date="2019" name="Extremophiles">
        <title>Biogeography of thermophiles and predominance of Thermus scotoductus in domestic water heaters.</title>
        <authorList>
            <person name="Wilpiszeski R.L."/>
            <person name="Zhang Z."/>
            <person name="House C.H."/>
        </authorList>
    </citation>
    <scope>NUCLEOTIDE SEQUENCE [LARGE SCALE GENOMIC DNA]</scope>
    <source>
        <strain evidence="8 9">27_S27</strain>
    </source>
</reference>
<dbReference type="InterPro" id="IPR029063">
    <property type="entry name" value="SAM-dependent_MTases_sf"/>
</dbReference>
<keyword evidence="2" id="KW-0489">Methyltransferase</keyword>
<dbReference type="GO" id="GO:0009007">
    <property type="term" value="F:site-specific DNA-methyltransferase (adenine-specific) activity"/>
    <property type="evidence" value="ECO:0007669"/>
    <property type="project" value="UniProtKB-EC"/>
</dbReference>
<dbReference type="AlphaFoldDB" id="A0A430RQH1"/>
<dbReference type="SUPFAM" id="SSF53335">
    <property type="entry name" value="S-adenosyl-L-methionine-dependent methyltransferases"/>
    <property type="match status" value="1"/>
</dbReference>
<keyword evidence="8" id="KW-0255">Endonuclease</keyword>
<accession>A0A430RQH1</accession>
<evidence type="ECO:0000256" key="1">
    <source>
        <dbReference type="ARBA" id="ARBA00011900"/>
    </source>
</evidence>
<comment type="caution">
    <text evidence="8">The sequence shown here is derived from an EMBL/GenBank/DDBJ whole genome shotgun (WGS) entry which is preliminary data.</text>
</comment>
<evidence type="ECO:0000256" key="2">
    <source>
        <dbReference type="ARBA" id="ARBA00022603"/>
    </source>
</evidence>
<dbReference type="PROSITE" id="PS00092">
    <property type="entry name" value="N6_MTASE"/>
    <property type="match status" value="1"/>
</dbReference>
<keyword evidence="8" id="KW-0540">Nuclease</keyword>
<evidence type="ECO:0000256" key="4">
    <source>
        <dbReference type="ARBA" id="ARBA00022691"/>
    </source>
</evidence>
<feature type="domain" description="MmeI-like target recognition" evidence="7">
    <location>
        <begin position="937"/>
        <end position="1118"/>
    </location>
</feature>
<dbReference type="PANTHER" id="PTHR33841">
    <property type="entry name" value="DNA METHYLTRANSFERASE YEEA-RELATED"/>
    <property type="match status" value="1"/>
</dbReference>
<dbReference type="Pfam" id="PF20466">
    <property type="entry name" value="MmeI_TRD"/>
    <property type="match status" value="1"/>
</dbReference>
<dbReference type="PRINTS" id="PR00507">
    <property type="entry name" value="N12N6MTFRASE"/>
</dbReference>
<dbReference type="InterPro" id="IPR050953">
    <property type="entry name" value="N4_N6_ade-DNA_methylase"/>
</dbReference>
<dbReference type="GO" id="GO:0032259">
    <property type="term" value="P:methylation"/>
    <property type="evidence" value="ECO:0007669"/>
    <property type="project" value="UniProtKB-KW"/>
</dbReference>
<dbReference type="Gene3D" id="3.40.50.150">
    <property type="entry name" value="Vaccinia Virus protein VP39"/>
    <property type="match status" value="2"/>
</dbReference>
<evidence type="ECO:0000256" key="3">
    <source>
        <dbReference type="ARBA" id="ARBA00022679"/>
    </source>
</evidence>
<gene>
    <name evidence="8" type="ORF">CSW40_13235</name>
</gene>
<organism evidence="8 9">
    <name type="scientific">Thermus scotoductus</name>
    <dbReference type="NCBI Taxonomy" id="37636"/>
    <lineage>
        <taxon>Bacteria</taxon>
        <taxon>Thermotogati</taxon>
        <taxon>Deinococcota</taxon>
        <taxon>Deinococci</taxon>
        <taxon>Thermales</taxon>
        <taxon>Thermaceae</taxon>
        <taxon>Thermus</taxon>
    </lineage>
</organism>
<dbReference type="Pfam" id="PF07669">
    <property type="entry name" value="Eco57I"/>
    <property type="match status" value="1"/>
</dbReference>
<dbReference type="EMBL" id="PELW01000398">
    <property type="protein sequence ID" value="RTH21385.1"/>
    <property type="molecule type" value="Genomic_DNA"/>
</dbReference>
<dbReference type="InterPro" id="IPR046820">
    <property type="entry name" value="MmeI_TRD"/>
</dbReference>
<dbReference type="EC" id="2.1.1.72" evidence="1"/>